<dbReference type="Proteomes" id="UP000381693">
    <property type="component" value="Unassembled WGS sequence"/>
</dbReference>
<comment type="caution">
    <text evidence="1">The sequence shown here is derived from an EMBL/GenBank/DDBJ whole genome shotgun (WGS) entry which is preliminary data.</text>
</comment>
<name>A0A5E6MDC0_9BACT</name>
<accession>A0A5E6MDC0</accession>
<sequence length="109" mass="11936">MLELGPHAAIGHFHWISGYPEGKGPHFATEGNRKSEVIQEEQAAIASRHLIDGSERIRIGAFSVRAGVRSQIVTHQFDRFSPEDLAAVDLAMFTVFPEGVSKKRASHSG</sequence>
<dbReference type="EMBL" id="CABFUZ020000138">
    <property type="protein sequence ID" value="VVM06960.1"/>
    <property type="molecule type" value="Genomic_DNA"/>
</dbReference>
<keyword evidence="2" id="KW-1185">Reference proteome</keyword>
<reference evidence="1" key="1">
    <citation type="submission" date="2019-09" db="EMBL/GenBank/DDBJ databases">
        <authorList>
            <person name="Cremers G."/>
        </authorList>
    </citation>
    <scope>NUCLEOTIDE SEQUENCE [LARGE SCALE GENOMIC DNA]</scope>
    <source>
        <strain evidence="1">3B</strain>
    </source>
</reference>
<organism evidence="1 2">
    <name type="scientific">Methylacidimicrobium cyclopophantes</name>
    <dbReference type="NCBI Taxonomy" id="1041766"/>
    <lineage>
        <taxon>Bacteria</taxon>
        <taxon>Pseudomonadati</taxon>
        <taxon>Verrucomicrobiota</taxon>
        <taxon>Methylacidimicrobium</taxon>
    </lineage>
</organism>
<proteinExistence type="predicted"/>
<gene>
    <name evidence="1" type="ORF">MAMC_01377</name>
</gene>
<evidence type="ECO:0000313" key="2">
    <source>
        <dbReference type="Proteomes" id="UP000381693"/>
    </source>
</evidence>
<protein>
    <submittedName>
        <fullName evidence="1">Uncharacterized protein</fullName>
    </submittedName>
</protein>
<evidence type="ECO:0000313" key="1">
    <source>
        <dbReference type="EMBL" id="VVM06960.1"/>
    </source>
</evidence>
<dbReference type="AlphaFoldDB" id="A0A5E6MDC0"/>